<proteinExistence type="inferred from homology"/>
<protein>
    <submittedName>
        <fullName evidence="7">Central glycolytic protein regulator</fullName>
    </submittedName>
</protein>
<dbReference type="InterPro" id="IPR036390">
    <property type="entry name" value="WH_DNA-bd_sf"/>
</dbReference>
<feature type="domain" description="CggR N-terminal DNA binding" evidence="6">
    <location>
        <begin position="22"/>
        <end position="88"/>
    </location>
</feature>
<dbReference type="SUPFAM" id="SSF100950">
    <property type="entry name" value="NagB/RpiA/CoA transferase-like"/>
    <property type="match status" value="1"/>
</dbReference>
<evidence type="ECO:0000313" key="7">
    <source>
        <dbReference type="EMBL" id="ARW20247.1"/>
    </source>
</evidence>
<name>A0A1Y0W0F9_PEDPE</name>
<evidence type="ECO:0000259" key="6">
    <source>
        <dbReference type="Pfam" id="PF21715"/>
    </source>
</evidence>
<feature type="domain" description="Sugar-binding" evidence="5">
    <location>
        <begin position="91"/>
        <end position="342"/>
    </location>
</feature>
<dbReference type="Pfam" id="PF04198">
    <property type="entry name" value="Sugar-bind"/>
    <property type="match status" value="1"/>
</dbReference>
<dbReference type="AlphaFoldDB" id="A0A1Y0W0F9"/>
<dbReference type="InterPro" id="IPR048715">
    <property type="entry name" value="CggR_N"/>
</dbReference>
<dbReference type="InterPro" id="IPR051054">
    <property type="entry name" value="SorC_transcr_regulators"/>
</dbReference>
<dbReference type="Gene3D" id="1.10.10.10">
    <property type="entry name" value="Winged helix-like DNA-binding domain superfamily/Winged helix DNA-binding domain"/>
    <property type="match status" value="1"/>
</dbReference>
<dbReference type="PANTHER" id="PTHR34294">
    <property type="entry name" value="TRANSCRIPTIONAL REGULATOR-RELATED"/>
    <property type="match status" value="1"/>
</dbReference>
<dbReference type="EMBL" id="CP021474">
    <property type="protein sequence ID" value="ARW20247.1"/>
    <property type="molecule type" value="Genomic_DNA"/>
</dbReference>
<evidence type="ECO:0000256" key="2">
    <source>
        <dbReference type="ARBA" id="ARBA00023015"/>
    </source>
</evidence>
<dbReference type="PANTHER" id="PTHR34294:SF5">
    <property type="entry name" value="CENTRAL GLYCOLYTIC GENES REGULATOR"/>
    <property type="match status" value="1"/>
</dbReference>
<evidence type="ECO:0000256" key="3">
    <source>
        <dbReference type="ARBA" id="ARBA00023125"/>
    </source>
</evidence>
<keyword evidence="4" id="KW-0804">Transcription</keyword>
<evidence type="ECO:0000313" key="8">
    <source>
        <dbReference type="Proteomes" id="UP000196118"/>
    </source>
</evidence>
<evidence type="ECO:0000259" key="5">
    <source>
        <dbReference type="Pfam" id="PF04198"/>
    </source>
</evidence>
<evidence type="ECO:0000256" key="1">
    <source>
        <dbReference type="ARBA" id="ARBA00010466"/>
    </source>
</evidence>
<dbReference type="Pfam" id="PF21715">
    <property type="entry name" value="CggR_N"/>
    <property type="match status" value="1"/>
</dbReference>
<dbReference type="Proteomes" id="UP000196118">
    <property type="component" value="Chromosome"/>
</dbReference>
<dbReference type="InterPro" id="IPR036388">
    <property type="entry name" value="WH-like_DNA-bd_sf"/>
</dbReference>
<dbReference type="Gene3D" id="3.40.50.1360">
    <property type="match status" value="1"/>
</dbReference>
<dbReference type="InterPro" id="IPR037171">
    <property type="entry name" value="NagB/RpiA_transferase-like"/>
</dbReference>
<keyword evidence="2" id="KW-0805">Transcription regulation</keyword>
<dbReference type="GO" id="GO:0030246">
    <property type="term" value="F:carbohydrate binding"/>
    <property type="evidence" value="ECO:0007669"/>
    <property type="project" value="InterPro"/>
</dbReference>
<dbReference type="SUPFAM" id="SSF46785">
    <property type="entry name" value="Winged helix' DNA-binding domain"/>
    <property type="match status" value="1"/>
</dbReference>
<evidence type="ECO:0000256" key="4">
    <source>
        <dbReference type="ARBA" id="ARBA00023163"/>
    </source>
</evidence>
<accession>A0A1Y0W0F9</accession>
<organism evidence="7 8">
    <name type="scientific">Pediococcus pentosaceus</name>
    <dbReference type="NCBI Taxonomy" id="1255"/>
    <lineage>
        <taxon>Bacteria</taxon>
        <taxon>Bacillati</taxon>
        <taxon>Bacillota</taxon>
        <taxon>Bacilli</taxon>
        <taxon>Lactobacillales</taxon>
        <taxon>Lactobacillaceae</taxon>
        <taxon>Pediococcus</taxon>
    </lineage>
</organism>
<sequence>MDDNEMDLLESVVPGLIGEFLQRFDILKSIDLLAPVGRRVLSEHLHLSERVLRSQTDVLKTQGLLTSSQAGMMLSDEGRRVMNGLEPVANRFLGLTSQEKLLAERLDIERCFIVRGDRADGDAVTKQLGTILNDALAKLLPEGNSTIVVMGGSTMASVAMQLSPELSNNRKLTFVPGRGGIGESVDKQANSVAALMAKRTRGEAKSLYIPEQLSESTYHPLLNEPTVKPVLDLISHAGVAIHGIGKAGDMARRRGVNEEILSYLRKAKAVGEAFGSFYNREGRILYQVHRIGLQLNDVQHFNHVFAVASGHDKAQAIESYMKIAPHQTILITDEGAANAILKSKAIVT</sequence>
<dbReference type="InterPro" id="IPR007324">
    <property type="entry name" value="Sugar-bd_dom_put"/>
</dbReference>
<gene>
    <name evidence="7" type="ORF">S100892_01703</name>
</gene>
<comment type="similarity">
    <text evidence="1">Belongs to the SorC transcriptional regulatory family.</text>
</comment>
<reference evidence="7 8" key="1">
    <citation type="submission" date="2017-05" db="EMBL/GenBank/DDBJ databases">
        <title>Genome sequence of Pediococcus pentosaceus strain SRCM100892.</title>
        <authorList>
            <person name="Cho S.H."/>
        </authorList>
    </citation>
    <scope>NUCLEOTIDE SEQUENCE [LARGE SCALE GENOMIC DNA]</scope>
    <source>
        <strain evidence="7 8">SRCM100892</strain>
    </source>
</reference>
<keyword evidence="3" id="KW-0238">DNA-binding</keyword>
<dbReference type="GO" id="GO:0003677">
    <property type="term" value="F:DNA binding"/>
    <property type="evidence" value="ECO:0007669"/>
    <property type="project" value="UniProtKB-KW"/>
</dbReference>